<evidence type="ECO:0000313" key="1">
    <source>
        <dbReference type="EMBL" id="MCH7399713.1"/>
    </source>
</evidence>
<comment type="caution">
    <text evidence="1">The sequence shown here is derived from an EMBL/GenBank/DDBJ whole genome shotgun (WGS) entry which is preliminary data.</text>
</comment>
<keyword evidence="2" id="KW-1185">Reference proteome</keyword>
<proteinExistence type="predicted"/>
<sequence length="207" mass="24273">MGTYMPAISVLVQSNEIPKQKAESYNDVLGILIKYNDEKTRYQCTTRGYEHIEIVSSLAKQLNIFHFDDYVNEEVFFVEGDKLNMFLEKLQAIENILLLHPKKIIEAYINIQQNRLELSKNEVAFTTYEASKKQITETQTRLQNIDLTTVYKQAELNPDICEFSLKDEYQSNYHPIISVLFWLKVQLFLFSKAINENKVYAHIYLTP</sequence>
<reference evidence="1" key="1">
    <citation type="submission" date="2022-03" db="EMBL/GenBank/DDBJ databases">
        <title>De novo assembled genomes of Belliella spp. (Cyclobacteriaceae) strains.</title>
        <authorList>
            <person name="Szabo A."/>
            <person name="Korponai K."/>
            <person name="Felfoldi T."/>
        </authorList>
    </citation>
    <scope>NUCLEOTIDE SEQUENCE</scope>
    <source>
        <strain evidence="1">DSM 107340</strain>
    </source>
</reference>
<protein>
    <submittedName>
        <fullName evidence="1">Uncharacterized protein</fullName>
    </submittedName>
</protein>
<organism evidence="1 2">
    <name type="scientific">Belliella calami</name>
    <dbReference type="NCBI Taxonomy" id="2923436"/>
    <lineage>
        <taxon>Bacteria</taxon>
        <taxon>Pseudomonadati</taxon>
        <taxon>Bacteroidota</taxon>
        <taxon>Cytophagia</taxon>
        <taxon>Cytophagales</taxon>
        <taxon>Cyclobacteriaceae</taxon>
        <taxon>Belliella</taxon>
    </lineage>
</organism>
<dbReference type="RefSeq" id="WP_241276208.1">
    <property type="nucleotide sequence ID" value="NZ_JAKZGS010000019.1"/>
</dbReference>
<evidence type="ECO:0000313" key="2">
    <source>
        <dbReference type="Proteomes" id="UP001165488"/>
    </source>
</evidence>
<dbReference type="EMBL" id="JAKZGS010000019">
    <property type="protein sequence ID" value="MCH7399713.1"/>
    <property type="molecule type" value="Genomic_DNA"/>
</dbReference>
<gene>
    <name evidence="1" type="ORF">MM236_17080</name>
</gene>
<accession>A0ABS9UTX8</accession>
<dbReference type="Proteomes" id="UP001165488">
    <property type="component" value="Unassembled WGS sequence"/>
</dbReference>
<name>A0ABS9UTX8_9BACT</name>